<dbReference type="KEGG" id="mur:EQY75_07255"/>
<proteinExistence type="predicted"/>
<dbReference type="InterPro" id="IPR011050">
    <property type="entry name" value="Pectin_lyase_fold/virulence"/>
</dbReference>
<evidence type="ECO:0008006" key="3">
    <source>
        <dbReference type="Google" id="ProtNLM"/>
    </source>
</evidence>
<dbReference type="RefSeq" id="WP_129604368.1">
    <property type="nucleotide sequence ID" value="NZ_CP035544.1"/>
</dbReference>
<gene>
    <name evidence="1" type="ORF">EQY75_07255</name>
</gene>
<evidence type="ECO:0000313" key="2">
    <source>
        <dbReference type="Proteomes" id="UP000290889"/>
    </source>
</evidence>
<dbReference type="Proteomes" id="UP000290889">
    <property type="component" value="Chromosome"/>
</dbReference>
<name>A0A411E9D8_9FLAO</name>
<protein>
    <recommendedName>
        <fullName evidence="3">Right-handed parallel beta-helix repeat-containing protein</fullName>
    </recommendedName>
</protein>
<dbReference type="AlphaFoldDB" id="A0A411E9D8"/>
<evidence type="ECO:0000313" key="1">
    <source>
        <dbReference type="EMBL" id="QBA64345.1"/>
    </source>
</evidence>
<keyword evidence="2" id="KW-1185">Reference proteome</keyword>
<accession>A0A411E9D8</accession>
<dbReference type="EMBL" id="CP035544">
    <property type="protein sequence ID" value="QBA64345.1"/>
    <property type="molecule type" value="Genomic_DNA"/>
</dbReference>
<reference evidence="1 2" key="1">
    <citation type="submission" date="2019-01" db="EMBL/GenBank/DDBJ databases">
        <title>Muriicola soli sp. nov., isolated from soil.</title>
        <authorList>
            <person name="Kang H.J."/>
            <person name="Kim S.B."/>
        </authorList>
    </citation>
    <scope>NUCLEOTIDE SEQUENCE [LARGE SCALE GENOMIC DNA]</scope>
    <source>
        <strain evidence="1 2">MMS17-SY002</strain>
    </source>
</reference>
<dbReference type="SUPFAM" id="SSF51126">
    <property type="entry name" value="Pectin lyase-like"/>
    <property type="match status" value="1"/>
</dbReference>
<organism evidence="1 2">
    <name type="scientific">Muriicola soli</name>
    <dbReference type="NCBI Taxonomy" id="2507538"/>
    <lineage>
        <taxon>Bacteria</taxon>
        <taxon>Pseudomonadati</taxon>
        <taxon>Bacteroidota</taxon>
        <taxon>Flavobacteriia</taxon>
        <taxon>Flavobacteriales</taxon>
        <taxon>Flavobacteriaceae</taxon>
        <taxon>Muriicola</taxon>
    </lineage>
</organism>
<dbReference type="OrthoDB" id="1111178at2"/>
<dbReference type="PROSITE" id="PS51257">
    <property type="entry name" value="PROKAR_LIPOPROTEIN"/>
    <property type="match status" value="1"/>
</dbReference>
<sequence length="513" mass="56455">MAVIRYVLVPLVLFCGLIWISSCRKDFDYSPSTGQLEFSKDTVFLDTIFSTIGSSTYSLKVYNRTKEDIEIPSIRLGEGTNSQYRLNVDGQAGQEFSNVPLLARDSLYIFIETTYDIASSAVDEFLYVDQILFDEGANEQRIPLVTLVKEAIFLFPSTLANGSKESLLLGLDEEGNELRIEGFVLEDDELNFTADLPYVIYGYAAVAEDKVLSMAAGTRVFFHENSGILVGTGGSLKINGELSEDAEILENEVIFEGDRLEPQFAEVPGQWGTLWLAPGSIENEISYLTIRNATVGVLVEGNPEASAPTLKISNSQIYNSTIVNLWGRNTSIAAENLVLGNAGTHSLYCEKGGTYNFLHSTIANYWSNGFRTGSALRLSSFETDGEGNETGEDLLQANFINCIVDGNTASELSLERLEGFDFNFYFSHCLMKFIDSGGQFANDPLYDFTNIARYENILLNTDAEFTDPFGNLYTIGATSSALGNAELQTALLVPFDLLGKDRTEDPAIGAYEQ</sequence>